<accession>D9SC59</accession>
<proteinExistence type="predicted"/>
<reference evidence="1 2" key="1">
    <citation type="submission" date="2010-08" db="EMBL/GenBank/DDBJ databases">
        <title>Complete sequence of Gallionella capsiferriformans ES-2.</title>
        <authorList>
            <consortium name="US DOE Joint Genome Institute"/>
            <person name="Lucas S."/>
            <person name="Copeland A."/>
            <person name="Lapidus A."/>
            <person name="Cheng J.-F."/>
            <person name="Bruce D."/>
            <person name="Goodwin L."/>
            <person name="Pitluck S."/>
            <person name="Chertkov O."/>
            <person name="Davenport K.W."/>
            <person name="Detter J.C."/>
            <person name="Han C."/>
            <person name="Tapia R."/>
            <person name="Land M."/>
            <person name="Hauser L."/>
            <person name="Chang Y.-J."/>
            <person name="Jeffries C."/>
            <person name="Kyrpides N."/>
            <person name="Ivanova N."/>
            <person name="Mikhailova N."/>
            <person name="Shelobolina E.S."/>
            <person name="Picardal F."/>
            <person name="Roden E."/>
            <person name="Emerson D."/>
            <person name="Woyke T."/>
        </authorList>
    </citation>
    <scope>NUCLEOTIDE SEQUENCE [LARGE SCALE GENOMIC DNA]</scope>
    <source>
        <strain evidence="1 2">ES-2</strain>
    </source>
</reference>
<dbReference type="InterPro" id="IPR036514">
    <property type="entry name" value="SGNH_hydro_sf"/>
</dbReference>
<dbReference type="SUPFAM" id="SSF52266">
    <property type="entry name" value="SGNH hydrolase"/>
    <property type="match status" value="1"/>
</dbReference>
<dbReference type="Proteomes" id="UP000001235">
    <property type="component" value="Chromosome"/>
</dbReference>
<dbReference type="KEGG" id="gca:Galf_0480"/>
<gene>
    <name evidence="1" type="ordered locus">Galf_0480</name>
</gene>
<name>D9SC59_GALCS</name>
<organism evidence="1 2">
    <name type="scientific">Gallionella capsiferriformans (strain ES-2)</name>
    <name type="common">Gallionella ferruginea capsiferriformans (strain ES-2)</name>
    <dbReference type="NCBI Taxonomy" id="395494"/>
    <lineage>
        <taxon>Bacteria</taxon>
        <taxon>Pseudomonadati</taxon>
        <taxon>Pseudomonadota</taxon>
        <taxon>Betaproteobacteria</taxon>
        <taxon>Nitrosomonadales</taxon>
        <taxon>Gallionellaceae</taxon>
        <taxon>Gallionella</taxon>
    </lineage>
</organism>
<dbReference type="eggNOG" id="COG2755">
    <property type="taxonomic scope" value="Bacteria"/>
</dbReference>
<dbReference type="RefSeq" id="WP_013292467.1">
    <property type="nucleotide sequence ID" value="NC_014394.1"/>
</dbReference>
<dbReference type="EMBL" id="CP002159">
    <property type="protein sequence ID" value="ADL54524.1"/>
    <property type="molecule type" value="Genomic_DNA"/>
</dbReference>
<evidence type="ECO:0000313" key="1">
    <source>
        <dbReference type="EMBL" id="ADL54524.1"/>
    </source>
</evidence>
<evidence type="ECO:0000313" key="2">
    <source>
        <dbReference type="Proteomes" id="UP000001235"/>
    </source>
</evidence>
<dbReference type="HOGENOM" id="CLU_1249781_0_0_4"/>
<dbReference type="AlphaFoldDB" id="D9SC59"/>
<dbReference type="Gene3D" id="3.40.50.1110">
    <property type="entry name" value="SGNH hydrolase"/>
    <property type="match status" value="1"/>
</dbReference>
<keyword evidence="2" id="KW-1185">Reference proteome</keyword>
<protein>
    <submittedName>
        <fullName evidence="1">Cellulose biosynthesis protein</fullName>
    </submittedName>
</protein>
<dbReference type="STRING" id="395494.Galf_0480"/>
<dbReference type="OrthoDB" id="8717310at2"/>
<dbReference type="GO" id="GO:0016788">
    <property type="term" value="F:hydrolase activity, acting on ester bonds"/>
    <property type="evidence" value="ECO:0007669"/>
    <property type="project" value="UniProtKB-ARBA"/>
</dbReference>
<sequence length="229" mass="24333">MSSLLLAGLTVLVIGDSHLASDGYLISTLHDGLMQQGAKVYTYGACGTPSGAWMKSIQPPCGSAFRLDNGPLRVRAGVAGFTKPLPDLVNLHHPDLIVVVNGDTMASYKAASLPKSWVRDEVKTLTDGIKASGASCIWVGPAWGTEGGDNGKNYARVKEVSDFLADNVSPCIYVSSLAMSKPGEWAPIPVPNKPGHFDGQHFQSEGYQAWGNAITKVIVSSDILQKIKH</sequence>